<keyword evidence="3" id="KW-1003">Cell membrane</keyword>
<dbReference type="InterPro" id="IPR042094">
    <property type="entry name" value="T2SS_GspF_sf"/>
</dbReference>
<dbReference type="Proteomes" id="UP000230843">
    <property type="component" value="Unassembled WGS sequence"/>
</dbReference>
<name>A0A2M7Z701_9BACT</name>
<dbReference type="SMART" id="SM00287">
    <property type="entry name" value="SH3b"/>
    <property type="match status" value="1"/>
</dbReference>
<evidence type="ECO:0000256" key="5">
    <source>
        <dbReference type="ARBA" id="ARBA00022989"/>
    </source>
</evidence>
<evidence type="ECO:0000313" key="10">
    <source>
        <dbReference type="EMBL" id="PJA89934.1"/>
    </source>
</evidence>
<keyword evidence="6 8" id="KW-0472">Membrane</keyword>
<dbReference type="GO" id="GO:0005886">
    <property type="term" value="C:plasma membrane"/>
    <property type="evidence" value="ECO:0007669"/>
    <property type="project" value="UniProtKB-SubCell"/>
</dbReference>
<dbReference type="Gene3D" id="2.30.30.40">
    <property type="entry name" value="SH3 Domains"/>
    <property type="match status" value="1"/>
</dbReference>
<dbReference type="AlphaFoldDB" id="A0A2M7Z701"/>
<evidence type="ECO:0000259" key="9">
    <source>
        <dbReference type="PROSITE" id="PS51781"/>
    </source>
</evidence>
<dbReference type="PANTHER" id="PTHR30012:SF0">
    <property type="entry name" value="TYPE II SECRETION SYSTEM PROTEIN F-RELATED"/>
    <property type="match status" value="1"/>
</dbReference>
<dbReference type="Pfam" id="PF00482">
    <property type="entry name" value="T2SSF"/>
    <property type="match status" value="2"/>
</dbReference>
<dbReference type="PANTHER" id="PTHR30012">
    <property type="entry name" value="GENERAL SECRETION PATHWAY PROTEIN"/>
    <property type="match status" value="1"/>
</dbReference>
<feature type="transmembrane region" description="Helical" evidence="8">
    <location>
        <begin position="146"/>
        <end position="167"/>
    </location>
</feature>
<evidence type="ECO:0000256" key="8">
    <source>
        <dbReference type="SAM" id="Phobius"/>
    </source>
</evidence>
<dbReference type="InterPro" id="IPR003646">
    <property type="entry name" value="SH3-like_bac-type"/>
</dbReference>
<evidence type="ECO:0000256" key="7">
    <source>
        <dbReference type="SAM" id="MobiDB-lite"/>
    </source>
</evidence>
<gene>
    <name evidence="10" type="ORF">CO137_01595</name>
</gene>
<evidence type="ECO:0000256" key="3">
    <source>
        <dbReference type="ARBA" id="ARBA00022475"/>
    </source>
</evidence>
<comment type="subcellular location">
    <subcellularLocation>
        <location evidence="1">Cell membrane</location>
        <topology evidence="1">Multi-pass membrane protein</topology>
    </subcellularLocation>
</comment>
<proteinExistence type="inferred from homology"/>
<comment type="caution">
    <text evidence="10">The sequence shown here is derived from an EMBL/GenBank/DDBJ whole genome shotgun (WGS) entry which is preliminary data.</text>
</comment>
<evidence type="ECO:0000256" key="6">
    <source>
        <dbReference type="ARBA" id="ARBA00023136"/>
    </source>
</evidence>
<feature type="domain" description="SH3b" evidence="9">
    <location>
        <begin position="427"/>
        <end position="493"/>
    </location>
</feature>
<sequence length="493" mass="55180">MNNTTIGNMKKKKRHQKNKKSINQKTINRKLSIARILISKKERNLFIENFSLLYSSGMSLGRILNILKKESRTWAMRYVIGYIAKNVNAGVALWETFQKTGVLSEYFISLVKMGEESGTMAESLNLILEQQQKEAVYNSKIRSAMLYPSFVISLTLLVGIGTAWFVLPRLTGIFVSLGVDLPLPTRILIGFSTFSSEKGIIFFPALIVFLALLFFFLFIYNKTRVIGFWILFKIPGVSRLIKYVELARMGYFLGTLLDASVPILKSLSSLSEASRFKLYSDFYKRLHEDVKNGLSIEESLHKYKYTKKLIPVSVQALVIAGEQSGKLGSSLIQIGKSFDSKIDTTTKNLSVLLEPVLLVIVWMGVLLVALAIIMPIYSLVGGIGNQQDKINTTSPTPLTEQQEIIEVPEEVIILSTSTEQIIPIAPTNLLEILPTGTGFLNVRSTPSTSGVLITQVEPTETFTYIQEQNGWYEINLDNGKTGWILGTYVSILQ</sequence>
<evidence type="ECO:0000256" key="4">
    <source>
        <dbReference type="ARBA" id="ARBA00022692"/>
    </source>
</evidence>
<dbReference type="EMBL" id="PFVJ01000036">
    <property type="protein sequence ID" value="PJA89934.1"/>
    <property type="molecule type" value="Genomic_DNA"/>
</dbReference>
<dbReference type="InterPro" id="IPR003004">
    <property type="entry name" value="GspF/PilC"/>
</dbReference>
<feature type="transmembrane region" description="Helical" evidence="8">
    <location>
        <begin position="201"/>
        <end position="220"/>
    </location>
</feature>
<dbReference type="Pfam" id="PF08239">
    <property type="entry name" value="SH3_3"/>
    <property type="match status" value="1"/>
</dbReference>
<feature type="region of interest" description="Disordered" evidence="7">
    <location>
        <begin position="1"/>
        <end position="22"/>
    </location>
</feature>
<dbReference type="PROSITE" id="PS51781">
    <property type="entry name" value="SH3B"/>
    <property type="match status" value="1"/>
</dbReference>
<dbReference type="InterPro" id="IPR018076">
    <property type="entry name" value="T2SS_GspF_dom"/>
</dbReference>
<keyword evidence="5 8" id="KW-1133">Transmembrane helix</keyword>
<accession>A0A2M7Z701</accession>
<feature type="compositionally biased region" description="Basic residues" evidence="7">
    <location>
        <begin position="9"/>
        <end position="22"/>
    </location>
</feature>
<dbReference type="Gene3D" id="1.20.81.30">
    <property type="entry name" value="Type II secretion system (T2SS), domain F"/>
    <property type="match status" value="2"/>
</dbReference>
<evidence type="ECO:0000313" key="11">
    <source>
        <dbReference type="Proteomes" id="UP000230843"/>
    </source>
</evidence>
<feature type="transmembrane region" description="Helical" evidence="8">
    <location>
        <begin position="356"/>
        <end position="380"/>
    </location>
</feature>
<keyword evidence="4 8" id="KW-0812">Transmembrane</keyword>
<organism evidence="10 11">
    <name type="scientific">Candidatus Magasanikbacteria bacterium CG_4_9_14_3_um_filter_32_9</name>
    <dbReference type="NCBI Taxonomy" id="1974644"/>
    <lineage>
        <taxon>Bacteria</taxon>
        <taxon>Candidatus Magasanikiibacteriota</taxon>
    </lineage>
</organism>
<reference evidence="11" key="1">
    <citation type="submission" date="2017-09" db="EMBL/GenBank/DDBJ databases">
        <title>Depth-based differentiation of microbial function through sediment-hosted aquifers and enrichment of novel symbionts in the deep terrestrial subsurface.</title>
        <authorList>
            <person name="Probst A.J."/>
            <person name="Ladd B."/>
            <person name="Jarett J.K."/>
            <person name="Geller-Mcgrath D.E."/>
            <person name="Sieber C.M.K."/>
            <person name="Emerson J.B."/>
            <person name="Anantharaman K."/>
            <person name="Thomas B.C."/>
            <person name="Malmstrom R."/>
            <person name="Stieglmeier M."/>
            <person name="Klingl A."/>
            <person name="Woyke T."/>
            <person name="Ryan C.M."/>
            <person name="Banfield J.F."/>
        </authorList>
    </citation>
    <scope>NUCLEOTIDE SEQUENCE [LARGE SCALE GENOMIC DNA]</scope>
</reference>
<protein>
    <recommendedName>
        <fullName evidence="9">SH3b domain-containing protein</fullName>
    </recommendedName>
</protein>
<evidence type="ECO:0000256" key="1">
    <source>
        <dbReference type="ARBA" id="ARBA00004651"/>
    </source>
</evidence>
<evidence type="ECO:0000256" key="2">
    <source>
        <dbReference type="ARBA" id="ARBA00005745"/>
    </source>
</evidence>
<comment type="similarity">
    <text evidence="2">Belongs to the GSP F family.</text>
</comment>